<sequence>MPQRPVDRRVFLARIGLLGALAGTGYLAPSVLRPGSARAASGAAPDLVTTALAELARDTLNALAVFVVPGPDAYSAAQGTPRSEPGALEAKTPDFLIESLDHYVPVPDGIGKPIGSALANGLADVAVPLPGDLPELPTDALVDLDDAVRTSLRNDETLPLSLLVALLLNSLATQVNPAAVSGAFLSPFARLSFEEKARVFQQLEDPTAALIAAIDGELPEPVKGSVSGLLRFLAGALLEFSAFGTYSEWSTFDPETRYVRTKPVGWQLSGYDPGVLDGWDEFRGYYQGRTKVSER</sequence>
<accession>A0A4V6PF36</accession>
<dbReference type="AlphaFoldDB" id="A0A4V6PF36"/>
<evidence type="ECO:0000313" key="1">
    <source>
        <dbReference type="EMBL" id="TDD90607.1"/>
    </source>
</evidence>
<dbReference type="PROSITE" id="PS51318">
    <property type="entry name" value="TAT"/>
    <property type="match status" value="1"/>
</dbReference>
<evidence type="ECO:0000313" key="2">
    <source>
        <dbReference type="Proteomes" id="UP000294723"/>
    </source>
</evidence>
<name>A0A4V6PF36_9PSEU</name>
<reference evidence="1 2" key="1">
    <citation type="submission" date="2019-03" db="EMBL/GenBank/DDBJ databases">
        <title>Draft genome sequences of novel Actinobacteria.</title>
        <authorList>
            <person name="Sahin N."/>
            <person name="Ay H."/>
            <person name="Saygin H."/>
        </authorList>
    </citation>
    <scope>NUCLEOTIDE SEQUENCE [LARGE SCALE GENOMIC DNA]</scope>
    <source>
        <strain evidence="1 2">5K548</strain>
    </source>
</reference>
<comment type="caution">
    <text evidence="1">The sequence shown here is derived from an EMBL/GenBank/DDBJ whole genome shotgun (WGS) entry which is preliminary data.</text>
</comment>
<organism evidence="1 2">
    <name type="scientific">Saccharopolyspora karakumensis</name>
    <dbReference type="NCBI Taxonomy" id="2530386"/>
    <lineage>
        <taxon>Bacteria</taxon>
        <taxon>Bacillati</taxon>
        <taxon>Actinomycetota</taxon>
        <taxon>Actinomycetes</taxon>
        <taxon>Pseudonocardiales</taxon>
        <taxon>Pseudonocardiaceae</taxon>
        <taxon>Saccharopolyspora</taxon>
    </lineage>
</organism>
<dbReference type="EMBL" id="SMLA01000008">
    <property type="protein sequence ID" value="TDD90607.1"/>
    <property type="molecule type" value="Genomic_DNA"/>
</dbReference>
<keyword evidence="2" id="KW-1185">Reference proteome</keyword>
<dbReference type="InterPro" id="IPR006311">
    <property type="entry name" value="TAT_signal"/>
</dbReference>
<proteinExistence type="predicted"/>
<gene>
    <name evidence="1" type="ORF">E1202_08250</name>
</gene>
<dbReference type="Proteomes" id="UP000294723">
    <property type="component" value="Unassembled WGS sequence"/>
</dbReference>
<protein>
    <submittedName>
        <fullName evidence="1">Uncharacterized protein</fullName>
    </submittedName>
</protein>